<dbReference type="Proteomes" id="UP000629596">
    <property type="component" value="Unassembled WGS sequence"/>
</dbReference>
<evidence type="ECO:0000256" key="3">
    <source>
        <dbReference type="ARBA" id="ARBA00023080"/>
    </source>
</evidence>
<dbReference type="EMBL" id="QREV01000034">
    <property type="protein sequence ID" value="RDU48566.1"/>
    <property type="molecule type" value="Genomic_DNA"/>
</dbReference>
<evidence type="ECO:0000313" key="7">
    <source>
        <dbReference type="Proteomes" id="UP000256321"/>
    </source>
</evidence>
<feature type="active site" description="Proton acceptor" evidence="4">
    <location>
        <position position="78"/>
    </location>
</feature>
<dbReference type="EC" id="3.6.1.9" evidence="4"/>
<comment type="caution">
    <text evidence="4">Lacks conserved residue(s) required for the propagation of feature annotation.</text>
</comment>
<evidence type="ECO:0000256" key="1">
    <source>
        <dbReference type="ARBA" id="ARBA00001968"/>
    </source>
</evidence>
<keyword evidence="8" id="KW-1185">Reference proteome</keyword>
<comment type="cofactor">
    <cofactor evidence="1 4">
        <name>a divalent metal cation</name>
        <dbReference type="ChEBI" id="CHEBI:60240"/>
    </cofactor>
</comment>
<dbReference type="GO" id="GO:0009117">
    <property type="term" value="P:nucleotide metabolic process"/>
    <property type="evidence" value="ECO:0007669"/>
    <property type="project" value="UniProtKB-KW"/>
</dbReference>
<feature type="site" description="Important for substrate specificity" evidence="4">
    <location>
        <position position="19"/>
    </location>
</feature>
<dbReference type="Pfam" id="PF02545">
    <property type="entry name" value="Maf"/>
    <property type="match status" value="1"/>
</dbReference>
<gene>
    <name evidence="6" type="primary">maf</name>
    <name evidence="6" type="ORF">DWU89_13555</name>
    <name evidence="5" type="ORF">H8784_13205</name>
</gene>
<protein>
    <recommendedName>
        <fullName evidence="4">dTTP/UTP pyrophosphatase</fullName>
        <shortName evidence="4">dTTPase/UTPase</shortName>
        <ecNumber evidence="4">3.6.1.9</ecNumber>
    </recommendedName>
    <alternativeName>
        <fullName evidence="4">Nucleoside triphosphate pyrophosphatase</fullName>
    </alternativeName>
    <alternativeName>
        <fullName evidence="4">Nucleotide pyrophosphatase</fullName>
        <shortName evidence="4">Nucleotide PPase</shortName>
    </alternativeName>
</protein>
<keyword evidence="2 4" id="KW-0378">Hydrolase</keyword>
<evidence type="ECO:0000256" key="2">
    <source>
        <dbReference type="ARBA" id="ARBA00022801"/>
    </source>
</evidence>
<proteinExistence type="inferred from homology"/>
<comment type="similarity">
    <text evidence="4">Belongs to the Maf family. YhdE subfamily.</text>
</comment>
<comment type="catalytic activity">
    <reaction evidence="4">
        <text>dTTP + H2O = dTMP + diphosphate + H(+)</text>
        <dbReference type="Rhea" id="RHEA:28534"/>
        <dbReference type="ChEBI" id="CHEBI:15377"/>
        <dbReference type="ChEBI" id="CHEBI:15378"/>
        <dbReference type="ChEBI" id="CHEBI:33019"/>
        <dbReference type="ChEBI" id="CHEBI:37568"/>
        <dbReference type="ChEBI" id="CHEBI:63528"/>
        <dbReference type="EC" id="3.6.1.9"/>
    </reaction>
</comment>
<dbReference type="AlphaFoldDB" id="A0A3D8HC72"/>
<comment type="subcellular location">
    <subcellularLocation>
        <location evidence="4">Cytoplasm</location>
    </subcellularLocation>
</comment>
<dbReference type="CDD" id="cd00555">
    <property type="entry name" value="Maf"/>
    <property type="match status" value="1"/>
</dbReference>
<comment type="catalytic activity">
    <reaction evidence="4">
        <text>UTP + H2O = UMP + diphosphate + H(+)</text>
        <dbReference type="Rhea" id="RHEA:29395"/>
        <dbReference type="ChEBI" id="CHEBI:15377"/>
        <dbReference type="ChEBI" id="CHEBI:15378"/>
        <dbReference type="ChEBI" id="CHEBI:33019"/>
        <dbReference type="ChEBI" id="CHEBI:46398"/>
        <dbReference type="ChEBI" id="CHEBI:57865"/>
        <dbReference type="EC" id="3.6.1.9"/>
    </reaction>
</comment>
<dbReference type="InterPro" id="IPR029001">
    <property type="entry name" value="ITPase-like_fam"/>
</dbReference>
<organism evidence="6 7">
    <name type="scientific">Parabacteroides acidifaciens</name>
    <dbReference type="NCBI Taxonomy" id="2290935"/>
    <lineage>
        <taxon>Bacteria</taxon>
        <taxon>Pseudomonadati</taxon>
        <taxon>Bacteroidota</taxon>
        <taxon>Bacteroidia</taxon>
        <taxon>Bacteroidales</taxon>
        <taxon>Tannerellaceae</taxon>
        <taxon>Parabacteroides</taxon>
    </lineage>
</organism>
<evidence type="ECO:0000313" key="5">
    <source>
        <dbReference type="EMBL" id="MBC8602670.1"/>
    </source>
</evidence>
<keyword evidence="4" id="KW-0963">Cytoplasm</keyword>
<keyword evidence="3 4" id="KW-0546">Nucleotide metabolism</keyword>
<dbReference type="HAMAP" id="MF_00528">
    <property type="entry name" value="Maf"/>
    <property type="match status" value="1"/>
</dbReference>
<dbReference type="PIRSF" id="PIRSF006305">
    <property type="entry name" value="Maf"/>
    <property type="match status" value="1"/>
</dbReference>
<sequence length="194" mass="21941">MVLPNLKKYKIVLGSNSPRRRELLAGLDIDFEVQVIPGIDESYPETLKAEDIPVYLARKKAEAYLQTMPDNELLITADTIVWTFDEILGKPKDREDAIAMLRKLSGRVHEVVTGVCITTKEKTISFSAASAVCFAELDDEEILYYVDKYHPFDKAGSYGIQEWIGYVAVEAINGSFYNVMGLPVRLLYQELKKL</sequence>
<feature type="site" description="Important for substrate specificity" evidence="4">
    <location>
        <position position="79"/>
    </location>
</feature>
<evidence type="ECO:0000313" key="8">
    <source>
        <dbReference type="Proteomes" id="UP000629596"/>
    </source>
</evidence>
<dbReference type="SUPFAM" id="SSF52972">
    <property type="entry name" value="ITPase-like"/>
    <property type="match status" value="1"/>
</dbReference>
<reference evidence="6 7" key="1">
    <citation type="submission" date="2018-07" db="EMBL/GenBank/DDBJ databases">
        <title>Parabacteroides acidifaciens nov. sp., isolated from human feces.</title>
        <authorList>
            <person name="Wang Y.J."/>
        </authorList>
    </citation>
    <scope>NUCLEOTIDE SEQUENCE [LARGE SCALE GENOMIC DNA]</scope>
    <source>
        <strain evidence="6 7">426-9</strain>
    </source>
</reference>
<dbReference type="InterPro" id="IPR003697">
    <property type="entry name" value="Maf-like"/>
</dbReference>
<evidence type="ECO:0000256" key="4">
    <source>
        <dbReference type="HAMAP-Rule" id="MF_00528"/>
    </source>
</evidence>
<comment type="function">
    <text evidence="4">Nucleoside triphosphate pyrophosphatase that hydrolyzes dTTP and UTP. May have a dual role in cell division arrest and in preventing the incorporation of modified nucleotides into cellular nucleic acids.</text>
</comment>
<dbReference type="EMBL" id="JACRTI010000034">
    <property type="protein sequence ID" value="MBC8602670.1"/>
    <property type="molecule type" value="Genomic_DNA"/>
</dbReference>
<feature type="site" description="Important for substrate specificity" evidence="4">
    <location>
        <position position="161"/>
    </location>
</feature>
<dbReference type="NCBIfam" id="TIGR00172">
    <property type="entry name" value="maf"/>
    <property type="match status" value="1"/>
</dbReference>
<accession>A0A3D8HC72</accession>
<name>A0A3D8HC72_9BACT</name>
<dbReference type="PANTHER" id="PTHR43213">
    <property type="entry name" value="BIFUNCTIONAL DTTP/UTP PYROPHOSPHATASE/METHYLTRANSFERASE PROTEIN-RELATED"/>
    <property type="match status" value="1"/>
</dbReference>
<comment type="caution">
    <text evidence="6">The sequence shown here is derived from an EMBL/GenBank/DDBJ whole genome shotgun (WGS) entry which is preliminary data.</text>
</comment>
<dbReference type="PANTHER" id="PTHR43213:SF5">
    <property type="entry name" value="BIFUNCTIONAL DTTP_UTP PYROPHOSPHATASE_METHYLTRANSFERASE PROTEIN-RELATED"/>
    <property type="match status" value="1"/>
</dbReference>
<dbReference type="GO" id="GO:0047429">
    <property type="term" value="F:nucleoside triphosphate diphosphatase activity"/>
    <property type="evidence" value="ECO:0007669"/>
    <property type="project" value="UniProtKB-EC"/>
</dbReference>
<dbReference type="GO" id="GO:0005737">
    <property type="term" value="C:cytoplasm"/>
    <property type="evidence" value="ECO:0007669"/>
    <property type="project" value="UniProtKB-SubCell"/>
</dbReference>
<dbReference type="Proteomes" id="UP000256321">
    <property type="component" value="Unassembled WGS sequence"/>
</dbReference>
<evidence type="ECO:0000313" key="6">
    <source>
        <dbReference type="EMBL" id="RDU48566.1"/>
    </source>
</evidence>
<dbReference type="RefSeq" id="WP_115500164.1">
    <property type="nucleotide sequence ID" value="NZ_JACRTI010000034.1"/>
</dbReference>
<dbReference type="Gene3D" id="3.90.950.10">
    <property type="match status" value="1"/>
</dbReference>
<reference evidence="5 8" key="2">
    <citation type="submission" date="2020-08" db="EMBL/GenBank/DDBJ databases">
        <title>Genome public.</title>
        <authorList>
            <person name="Liu C."/>
            <person name="Sun Q."/>
        </authorList>
    </citation>
    <scope>NUCLEOTIDE SEQUENCE [LARGE SCALE GENOMIC DNA]</scope>
    <source>
        <strain evidence="5 8">426_9</strain>
    </source>
</reference>